<dbReference type="eggNOG" id="KOG4197">
    <property type="taxonomic scope" value="Eukaryota"/>
</dbReference>
<protein>
    <submittedName>
        <fullName evidence="5">Uncharacterized protein</fullName>
    </submittedName>
</protein>
<dbReference type="AlphaFoldDB" id="B7FXD0"/>
<feature type="repeat" description="PPR" evidence="2">
    <location>
        <begin position="195"/>
        <end position="229"/>
    </location>
</feature>
<dbReference type="OrthoDB" id="185373at2759"/>
<organism evidence="5 6">
    <name type="scientific">Phaeodactylum tricornutum (strain CCAP 1055/1)</name>
    <dbReference type="NCBI Taxonomy" id="556484"/>
    <lineage>
        <taxon>Eukaryota</taxon>
        <taxon>Sar</taxon>
        <taxon>Stramenopiles</taxon>
        <taxon>Ochrophyta</taxon>
        <taxon>Bacillariophyta</taxon>
        <taxon>Bacillariophyceae</taxon>
        <taxon>Bacillariophycidae</taxon>
        <taxon>Naviculales</taxon>
        <taxon>Phaeodactylaceae</taxon>
        <taxon>Phaeodactylum</taxon>
    </lineage>
</organism>
<dbReference type="STRING" id="556484.B7FXD0"/>
<evidence type="ECO:0000256" key="3">
    <source>
        <dbReference type="SAM" id="MobiDB-lite"/>
    </source>
</evidence>
<dbReference type="InterPro" id="IPR002885">
    <property type="entry name" value="PPR_rpt"/>
</dbReference>
<gene>
    <name evidence="5" type="ORF">PHATRDRAFT_45345</name>
</gene>
<feature type="chain" id="PRO_5002852741" evidence="4">
    <location>
        <begin position="28"/>
        <end position="575"/>
    </location>
</feature>
<evidence type="ECO:0000256" key="4">
    <source>
        <dbReference type="SAM" id="SignalP"/>
    </source>
</evidence>
<proteinExistence type="predicted"/>
<dbReference type="PANTHER" id="PTHR47942">
    <property type="entry name" value="TETRATRICOPEPTIDE REPEAT (TPR)-LIKE SUPERFAMILY PROTEIN-RELATED"/>
    <property type="match status" value="1"/>
</dbReference>
<dbReference type="Proteomes" id="UP000000759">
    <property type="component" value="Chromosome 6"/>
</dbReference>
<dbReference type="Pfam" id="PF13812">
    <property type="entry name" value="PPR_3"/>
    <property type="match status" value="1"/>
</dbReference>
<dbReference type="InParanoid" id="B7FXD0"/>
<evidence type="ECO:0000313" key="6">
    <source>
        <dbReference type="Proteomes" id="UP000000759"/>
    </source>
</evidence>
<accession>B7FXD0</accession>
<reference evidence="6" key="2">
    <citation type="submission" date="2008-08" db="EMBL/GenBank/DDBJ databases">
        <authorList>
            <consortium name="Diatom Consortium"/>
            <person name="Grigoriev I."/>
            <person name="Grimwood J."/>
            <person name="Kuo A."/>
            <person name="Otillar R.P."/>
            <person name="Salamov A."/>
            <person name="Detter J.C."/>
            <person name="Lindquist E."/>
            <person name="Shapiro H."/>
            <person name="Lucas S."/>
            <person name="Glavina del Rio T."/>
            <person name="Pitluck S."/>
            <person name="Rokhsar D."/>
            <person name="Bowler C."/>
        </authorList>
    </citation>
    <scope>GENOME REANNOTATION</scope>
    <source>
        <strain evidence="6">CCAP 1055/1</strain>
    </source>
</reference>
<keyword evidence="4" id="KW-0732">Signal</keyword>
<name>B7FXD0_PHATC</name>
<dbReference type="NCBIfam" id="TIGR00756">
    <property type="entry name" value="PPR"/>
    <property type="match status" value="1"/>
</dbReference>
<dbReference type="PaxDb" id="2850-Phatr45345"/>
<dbReference type="GeneID" id="7200034"/>
<feature type="repeat" description="PPR" evidence="2">
    <location>
        <begin position="230"/>
        <end position="260"/>
    </location>
</feature>
<evidence type="ECO:0000256" key="1">
    <source>
        <dbReference type="ARBA" id="ARBA00022737"/>
    </source>
</evidence>
<dbReference type="InterPro" id="IPR051222">
    <property type="entry name" value="PPR/CCM1_RNA-binding"/>
</dbReference>
<dbReference type="HOGENOM" id="CLU_465787_0_0_1"/>
<reference evidence="5 6" key="1">
    <citation type="journal article" date="2008" name="Nature">
        <title>The Phaeodactylum genome reveals the evolutionary history of diatom genomes.</title>
        <authorList>
            <person name="Bowler C."/>
            <person name="Allen A.E."/>
            <person name="Badger J.H."/>
            <person name="Grimwood J."/>
            <person name="Jabbari K."/>
            <person name="Kuo A."/>
            <person name="Maheswari U."/>
            <person name="Martens C."/>
            <person name="Maumus F."/>
            <person name="Otillar R.P."/>
            <person name="Rayko E."/>
            <person name="Salamov A."/>
            <person name="Vandepoele K."/>
            <person name="Beszteri B."/>
            <person name="Gruber A."/>
            <person name="Heijde M."/>
            <person name="Katinka M."/>
            <person name="Mock T."/>
            <person name="Valentin K."/>
            <person name="Verret F."/>
            <person name="Berges J.A."/>
            <person name="Brownlee C."/>
            <person name="Cadoret J.P."/>
            <person name="Chiovitti A."/>
            <person name="Choi C.J."/>
            <person name="Coesel S."/>
            <person name="De Martino A."/>
            <person name="Detter J.C."/>
            <person name="Durkin C."/>
            <person name="Falciatore A."/>
            <person name="Fournet J."/>
            <person name="Haruta M."/>
            <person name="Huysman M.J."/>
            <person name="Jenkins B.D."/>
            <person name="Jiroutova K."/>
            <person name="Jorgensen R.E."/>
            <person name="Joubert Y."/>
            <person name="Kaplan A."/>
            <person name="Kroger N."/>
            <person name="Kroth P.G."/>
            <person name="La Roche J."/>
            <person name="Lindquist E."/>
            <person name="Lommer M."/>
            <person name="Martin-Jezequel V."/>
            <person name="Lopez P.J."/>
            <person name="Lucas S."/>
            <person name="Mangogna M."/>
            <person name="McGinnis K."/>
            <person name="Medlin L.K."/>
            <person name="Montsant A."/>
            <person name="Oudot-Le Secq M.P."/>
            <person name="Napoli C."/>
            <person name="Obornik M."/>
            <person name="Parker M.S."/>
            <person name="Petit J.L."/>
            <person name="Porcel B.M."/>
            <person name="Poulsen N."/>
            <person name="Robison M."/>
            <person name="Rychlewski L."/>
            <person name="Rynearson T.A."/>
            <person name="Schmutz J."/>
            <person name="Shapiro H."/>
            <person name="Siaut M."/>
            <person name="Stanley M."/>
            <person name="Sussman M.R."/>
            <person name="Taylor A.R."/>
            <person name="Vardi A."/>
            <person name="von Dassow P."/>
            <person name="Vyverman W."/>
            <person name="Willis A."/>
            <person name="Wyrwicz L.S."/>
            <person name="Rokhsar D.S."/>
            <person name="Weissenbach J."/>
            <person name="Armbrust E.V."/>
            <person name="Green B.R."/>
            <person name="Van de Peer Y."/>
            <person name="Grigoriev I.V."/>
        </authorList>
    </citation>
    <scope>NUCLEOTIDE SEQUENCE [LARGE SCALE GENOMIC DNA]</scope>
    <source>
        <strain evidence="5 6">CCAP 1055/1</strain>
    </source>
</reference>
<feature type="region of interest" description="Disordered" evidence="3">
    <location>
        <begin position="263"/>
        <end position="283"/>
    </location>
</feature>
<keyword evidence="6" id="KW-1185">Reference proteome</keyword>
<dbReference type="PANTHER" id="PTHR47942:SF63">
    <property type="entry name" value="PENTATRICOPEPTIDE REPEAT-CONTAINING PROTEIN"/>
    <property type="match status" value="1"/>
</dbReference>
<sequence length="575" mass="64856">MKDSRCTRLGAPLLVLSLSSWSGVVKAWTNHFVHNPQRHSSARNPGVAWRGRPSYRVGPLRELVVTDQSFRPTRGVPLHATGSRDGRATQADIEWDEDEYDFDQQKSMDEYRTQFQALAAETSQNPHAVQQAQDLFDELYKAYIMTEDASYWPGTDIYNLLLETHAYSPHKNGAVEAEAIVARMEQQEHGVARPNVATYAKLMEAWTQRKRLDKVTAVWERIAEQGLQPNISTYNKLIKAYGVAGKAEQALQVLEDLLLQHQGKDNNKEEDDQTDAETSTKPTQKTWVQVLRAFASKKYVRNGEGVDQIQALLRRMAQAYRQGEADWKPGVDAYNSLLKAMSFQKGSGKESESVLYGMLEQFREGEEALRPNAGSFYHVLHAYRGDKDAGVSFKVEKLIQLQEALAVERNDPNDPARTTTRVYNAAMAALSRTKDPQKAVRAKRFMDRMNLQHNDPDMRPNEATYTSLLNACAYTTEGEPADKLAAFQISVDALKEIRQSPSISTNSKMFGLFLRGCANLMPHSRKRDAVVESVFASCCDEGYISDYVLEQFERAASEQLQLKMASKLQPHGDKM</sequence>
<dbReference type="EMBL" id="CM000609">
    <property type="protein sequence ID" value="EEC49357.1"/>
    <property type="molecule type" value="Genomic_DNA"/>
</dbReference>
<feature type="signal peptide" evidence="4">
    <location>
        <begin position="1"/>
        <end position="27"/>
    </location>
</feature>
<evidence type="ECO:0000313" key="5">
    <source>
        <dbReference type="EMBL" id="EEC49357.1"/>
    </source>
</evidence>
<dbReference type="KEGG" id="pti:PHATRDRAFT_45345"/>
<keyword evidence="1" id="KW-0677">Repeat</keyword>
<dbReference type="InterPro" id="IPR011990">
    <property type="entry name" value="TPR-like_helical_dom_sf"/>
</dbReference>
<dbReference type="PROSITE" id="PS51375">
    <property type="entry name" value="PPR"/>
    <property type="match status" value="2"/>
</dbReference>
<dbReference type="Gene3D" id="1.25.40.10">
    <property type="entry name" value="Tetratricopeptide repeat domain"/>
    <property type="match status" value="2"/>
</dbReference>
<evidence type="ECO:0000256" key="2">
    <source>
        <dbReference type="PROSITE-ProRule" id="PRU00708"/>
    </source>
</evidence>
<dbReference type="RefSeq" id="XP_002179534.1">
    <property type="nucleotide sequence ID" value="XM_002179498.1"/>
</dbReference>